<dbReference type="Proteomes" id="UP001301152">
    <property type="component" value="Unassembled WGS sequence"/>
</dbReference>
<keyword evidence="4" id="KW-1185">Reference proteome</keyword>
<name>A0ABT3QCA9_9PROT</name>
<evidence type="ECO:0000313" key="4">
    <source>
        <dbReference type="Proteomes" id="UP001301152"/>
    </source>
</evidence>
<evidence type="ECO:0000313" key="3">
    <source>
        <dbReference type="EMBL" id="MCX2562958.1"/>
    </source>
</evidence>
<accession>A0ABT3QCA9</accession>
<dbReference type="InterPro" id="IPR011486">
    <property type="entry name" value="BBP2"/>
</dbReference>
<dbReference type="EMBL" id="JAPIUZ010000001">
    <property type="protein sequence ID" value="MCX2562958.1"/>
    <property type="molecule type" value="Genomic_DNA"/>
</dbReference>
<organism evidence="3 4">
    <name type="scientific">Acetobacter thailandicus</name>
    <dbReference type="NCBI Taxonomy" id="1502842"/>
    <lineage>
        <taxon>Bacteria</taxon>
        <taxon>Pseudomonadati</taxon>
        <taxon>Pseudomonadota</taxon>
        <taxon>Alphaproteobacteria</taxon>
        <taxon>Acetobacterales</taxon>
        <taxon>Acetobacteraceae</taxon>
        <taxon>Acetobacter</taxon>
    </lineage>
</organism>
<proteinExistence type="predicted"/>
<feature type="region of interest" description="Disordered" evidence="1">
    <location>
        <begin position="32"/>
        <end position="91"/>
    </location>
</feature>
<evidence type="ECO:0000256" key="2">
    <source>
        <dbReference type="SAM" id="SignalP"/>
    </source>
</evidence>
<feature type="signal peptide" evidence="2">
    <location>
        <begin position="1"/>
        <end position="22"/>
    </location>
</feature>
<protein>
    <submittedName>
        <fullName evidence="3">Outer membrane beta-barrel protein</fullName>
    </submittedName>
</protein>
<reference evidence="3 4" key="1">
    <citation type="submission" date="2022-11" db="EMBL/GenBank/DDBJ databases">
        <title>Genome sequencing of Acetobacter type strain.</title>
        <authorList>
            <person name="Heo J."/>
            <person name="Lee D."/>
            <person name="Han B.-H."/>
            <person name="Hong S.-B."/>
            <person name="Kwon S.-W."/>
        </authorList>
    </citation>
    <scope>NUCLEOTIDE SEQUENCE [LARGE SCALE GENOMIC DNA]</scope>
    <source>
        <strain evidence="3 4">KACC 21253</strain>
    </source>
</reference>
<feature type="chain" id="PRO_5045327731" evidence="2">
    <location>
        <begin position="23"/>
        <end position="542"/>
    </location>
</feature>
<keyword evidence="2" id="KW-0732">Signal</keyword>
<dbReference type="Pfam" id="PF07642">
    <property type="entry name" value="BBP2"/>
    <property type="match status" value="1"/>
</dbReference>
<gene>
    <name evidence="3" type="ORF">OQ497_03090</name>
</gene>
<sequence length="542" mass="58600">MTCKNRVALMCLILGTMAPALAHARAASSSAMDTKRKVPANPNHPALSPMGPGAAKKATAHRSRKAPANPNHPTLSPMAPNAGQRATPALTPAGATAPAATLNAPVVKPEIKQDYVQKQDPDIPAMQVGNLFTPRKGQPLSYWDGLVGHLTVEAGVSGNPWTKSGHNFAQFYVDRANTTTLNQIMGSLSHPVSPVGGGYGIGFVFEAMYGSDARFDPTIGMGENALTGMYQWAPTQAHIDAHLPWLFKHGIDVQVGQMYGLLGAEGTPALARPFYSFNYASDYIVPFETVGIVATMHLTDHMDWIMGIDAGNSVTFGSSGNNSRPKGYFGFAWNNLLDGKLSMHAIGRFGPQGNNGLTRYSADGWASAGIGKPANHLMQYNAEFLATYHINKKVSVTEDIIYLHDDASRDDVYGFTSYLAWDINPSLTFNARGEIFRDNTGAVITQYTGTTSYVHSLSNRPYAYFNAAPTTYGEMTVGAAYRPEFINKHLGKGSFTLRPEVRLDKSLNGTRPFNRGGTVQDPVVNNGTNNMFWFNCDATLSF</sequence>
<comment type="caution">
    <text evidence="3">The sequence shown here is derived from an EMBL/GenBank/DDBJ whole genome shotgun (WGS) entry which is preliminary data.</text>
</comment>
<evidence type="ECO:0000256" key="1">
    <source>
        <dbReference type="SAM" id="MobiDB-lite"/>
    </source>
</evidence>